<dbReference type="InterPro" id="IPR035451">
    <property type="entry name" value="Ada-like_dom_sf"/>
</dbReference>
<dbReference type="InterPro" id="IPR023170">
    <property type="entry name" value="HhH_base_excis_C"/>
</dbReference>
<dbReference type="GO" id="GO:0008725">
    <property type="term" value="F:DNA-3-methyladenine glycosylase activity"/>
    <property type="evidence" value="ECO:0007669"/>
    <property type="project" value="TreeGrafter"/>
</dbReference>
<dbReference type="FunFam" id="3.30.310.20:FF:000001">
    <property type="entry name" value="DNA-3-methyladenine glycosylase 2"/>
    <property type="match status" value="1"/>
</dbReference>
<dbReference type="Proteomes" id="UP000317982">
    <property type="component" value="Unassembled WGS sequence"/>
</dbReference>
<dbReference type="GO" id="GO:0003700">
    <property type="term" value="F:DNA-binding transcription factor activity"/>
    <property type="evidence" value="ECO:0007669"/>
    <property type="project" value="InterPro"/>
</dbReference>
<dbReference type="GO" id="GO:0006307">
    <property type="term" value="P:DNA alkylation repair"/>
    <property type="evidence" value="ECO:0007669"/>
    <property type="project" value="TreeGrafter"/>
</dbReference>
<evidence type="ECO:0000313" key="16">
    <source>
        <dbReference type="Proteomes" id="UP000317982"/>
    </source>
</evidence>
<dbReference type="SMART" id="SM00478">
    <property type="entry name" value="ENDO3c"/>
    <property type="match status" value="1"/>
</dbReference>
<dbReference type="InterPro" id="IPR009057">
    <property type="entry name" value="Homeodomain-like_sf"/>
</dbReference>
<keyword evidence="10" id="KW-0238">DNA-binding</keyword>
<evidence type="ECO:0000256" key="10">
    <source>
        <dbReference type="ARBA" id="ARBA00023125"/>
    </source>
</evidence>
<evidence type="ECO:0000256" key="13">
    <source>
        <dbReference type="ARBA" id="ARBA00023204"/>
    </source>
</evidence>
<accession>A0A545AZ32</accession>
<comment type="cofactor">
    <cofactor evidence="2">
        <name>Zn(2+)</name>
        <dbReference type="ChEBI" id="CHEBI:29105"/>
    </cofactor>
</comment>
<dbReference type="GO" id="GO:0006285">
    <property type="term" value="P:base-excision repair, AP site formation"/>
    <property type="evidence" value="ECO:0007669"/>
    <property type="project" value="TreeGrafter"/>
</dbReference>
<dbReference type="InterPro" id="IPR010316">
    <property type="entry name" value="AlkA_N"/>
</dbReference>
<dbReference type="GO" id="GO:0008270">
    <property type="term" value="F:zinc ion binding"/>
    <property type="evidence" value="ECO:0007669"/>
    <property type="project" value="InterPro"/>
</dbReference>
<evidence type="ECO:0000256" key="1">
    <source>
        <dbReference type="ARBA" id="ARBA00000086"/>
    </source>
</evidence>
<keyword evidence="5" id="KW-0808">Transferase</keyword>
<dbReference type="InterPro" id="IPR037046">
    <property type="entry name" value="AlkA_N_sf"/>
</dbReference>
<dbReference type="SUPFAM" id="SSF57884">
    <property type="entry name" value="Ada DNA repair protein, N-terminal domain (N-Ada 10)"/>
    <property type="match status" value="1"/>
</dbReference>
<keyword evidence="12" id="KW-0804">Transcription</keyword>
<dbReference type="PANTHER" id="PTHR43003">
    <property type="entry name" value="DNA-3-METHYLADENINE GLYCOSYLASE"/>
    <property type="match status" value="1"/>
</dbReference>
<dbReference type="Pfam" id="PF00730">
    <property type="entry name" value="HhH-GPD"/>
    <property type="match status" value="1"/>
</dbReference>
<dbReference type="SMART" id="SM01009">
    <property type="entry name" value="AlkA_N"/>
    <property type="match status" value="1"/>
</dbReference>
<keyword evidence="11" id="KW-0010">Activator</keyword>
<dbReference type="Gene3D" id="1.10.1670.10">
    <property type="entry name" value="Helix-hairpin-Helix base-excision DNA repair enzymes (C-terminal)"/>
    <property type="match status" value="1"/>
</dbReference>
<evidence type="ECO:0000256" key="5">
    <source>
        <dbReference type="ARBA" id="ARBA00022679"/>
    </source>
</evidence>
<evidence type="ECO:0000256" key="11">
    <source>
        <dbReference type="ARBA" id="ARBA00023159"/>
    </source>
</evidence>
<dbReference type="GO" id="GO:0032131">
    <property type="term" value="F:alkylated DNA binding"/>
    <property type="evidence" value="ECO:0007669"/>
    <property type="project" value="TreeGrafter"/>
</dbReference>
<dbReference type="EC" id="3.2.2.21" evidence="3"/>
<dbReference type="GO" id="GO:0008168">
    <property type="term" value="F:methyltransferase activity"/>
    <property type="evidence" value="ECO:0007669"/>
    <property type="project" value="UniProtKB-KW"/>
</dbReference>
<keyword evidence="16" id="KW-1185">Reference proteome</keyword>
<evidence type="ECO:0000256" key="3">
    <source>
        <dbReference type="ARBA" id="ARBA00012000"/>
    </source>
</evidence>
<dbReference type="GO" id="GO:0043565">
    <property type="term" value="F:sequence-specific DNA binding"/>
    <property type="evidence" value="ECO:0007669"/>
    <property type="project" value="InterPro"/>
</dbReference>
<dbReference type="Gene3D" id="1.10.340.30">
    <property type="entry name" value="Hypothetical protein, domain 2"/>
    <property type="match status" value="1"/>
</dbReference>
<dbReference type="SUPFAM" id="SSF46689">
    <property type="entry name" value="Homeodomain-like"/>
    <property type="match status" value="1"/>
</dbReference>
<keyword evidence="8" id="KW-0862">Zinc</keyword>
<protein>
    <recommendedName>
        <fullName evidence="3">DNA-3-methyladenine glycosylase II</fullName>
        <ecNumber evidence="3">3.2.2.21</ecNumber>
    </recommendedName>
</protein>
<evidence type="ECO:0000256" key="12">
    <source>
        <dbReference type="ARBA" id="ARBA00023163"/>
    </source>
</evidence>
<dbReference type="Gene3D" id="3.40.10.10">
    <property type="entry name" value="DNA Methylphosphotriester Repair Domain"/>
    <property type="match status" value="1"/>
</dbReference>
<dbReference type="InterPro" id="IPR004026">
    <property type="entry name" value="Ada_DNA_repair_Zn-bd"/>
</dbReference>
<proteinExistence type="predicted"/>
<evidence type="ECO:0000259" key="14">
    <source>
        <dbReference type="PROSITE" id="PS01124"/>
    </source>
</evidence>
<dbReference type="OrthoDB" id="9811249at2"/>
<dbReference type="Pfam" id="PF02805">
    <property type="entry name" value="Ada_Zn_binding"/>
    <property type="match status" value="1"/>
</dbReference>
<dbReference type="PROSITE" id="PS00041">
    <property type="entry name" value="HTH_ARAC_FAMILY_1"/>
    <property type="match status" value="1"/>
</dbReference>
<dbReference type="Gene3D" id="1.10.10.60">
    <property type="entry name" value="Homeodomain-like"/>
    <property type="match status" value="1"/>
</dbReference>
<dbReference type="AlphaFoldDB" id="A0A545AZ32"/>
<organism evidence="15 16">
    <name type="scientific">Cryptosporangium phraense</name>
    <dbReference type="NCBI Taxonomy" id="2593070"/>
    <lineage>
        <taxon>Bacteria</taxon>
        <taxon>Bacillati</taxon>
        <taxon>Actinomycetota</taxon>
        <taxon>Actinomycetes</taxon>
        <taxon>Cryptosporangiales</taxon>
        <taxon>Cryptosporangiaceae</taxon>
        <taxon>Cryptosporangium</taxon>
    </lineage>
</organism>
<dbReference type="GO" id="GO:0043916">
    <property type="term" value="F:DNA-7-methylguanine glycosylase activity"/>
    <property type="evidence" value="ECO:0007669"/>
    <property type="project" value="TreeGrafter"/>
</dbReference>
<name>A0A545AZ32_9ACTN</name>
<reference evidence="15 16" key="1">
    <citation type="submission" date="2019-07" db="EMBL/GenBank/DDBJ databases">
        <title>Cryptosporangium phraense sp. nov., isolated from plant litter.</title>
        <authorList>
            <person name="Suriyachadkun C."/>
        </authorList>
    </citation>
    <scope>NUCLEOTIDE SEQUENCE [LARGE SCALE GENOMIC DNA]</scope>
    <source>
        <strain evidence="15 16">A-T 5661</strain>
    </source>
</reference>
<dbReference type="InParanoid" id="A0A545AZ32"/>
<dbReference type="InterPro" id="IPR003265">
    <property type="entry name" value="HhH-GPD_domain"/>
</dbReference>
<dbReference type="InterPro" id="IPR018062">
    <property type="entry name" value="HTH_AraC-typ_CS"/>
</dbReference>
<keyword evidence="7" id="KW-0227">DNA damage</keyword>
<evidence type="ECO:0000256" key="2">
    <source>
        <dbReference type="ARBA" id="ARBA00001947"/>
    </source>
</evidence>
<dbReference type="InterPro" id="IPR018060">
    <property type="entry name" value="HTH_AraC"/>
</dbReference>
<evidence type="ECO:0000256" key="9">
    <source>
        <dbReference type="ARBA" id="ARBA00023015"/>
    </source>
</evidence>
<dbReference type="GO" id="GO:0032993">
    <property type="term" value="C:protein-DNA complex"/>
    <property type="evidence" value="ECO:0007669"/>
    <property type="project" value="TreeGrafter"/>
</dbReference>
<dbReference type="Pfam" id="PF12833">
    <property type="entry name" value="HTH_18"/>
    <property type="match status" value="1"/>
</dbReference>
<dbReference type="PANTHER" id="PTHR43003:SF13">
    <property type="entry name" value="DNA-3-METHYLADENINE GLYCOSYLASE 2"/>
    <property type="match status" value="1"/>
</dbReference>
<dbReference type="SUPFAM" id="SSF48150">
    <property type="entry name" value="DNA-glycosylase"/>
    <property type="match status" value="1"/>
</dbReference>
<dbReference type="InterPro" id="IPR011257">
    <property type="entry name" value="DNA_glycosylase"/>
</dbReference>
<comment type="catalytic activity">
    <reaction evidence="1">
        <text>Hydrolysis of alkylated DNA, releasing 3-methyladenine, 3-methylguanine, 7-methylguanine and 7-methyladenine.</text>
        <dbReference type="EC" id="3.2.2.21"/>
    </reaction>
</comment>
<dbReference type="InterPro" id="IPR051912">
    <property type="entry name" value="Alkylbase_DNA_Glycosylase/TA"/>
</dbReference>
<dbReference type="CDD" id="cd00056">
    <property type="entry name" value="ENDO3c"/>
    <property type="match status" value="1"/>
</dbReference>
<comment type="caution">
    <text evidence="15">The sequence shown here is derived from an EMBL/GenBank/DDBJ whole genome shotgun (WGS) entry which is preliminary data.</text>
</comment>
<gene>
    <name evidence="15" type="ORF">FL583_04210</name>
</gene>
<dbReference type="SUPFAM" id="SSF55945">
    <property type="entry name" value="TATA-box binding protein-like"/>
    <property type="match status" value="1"/>
</dbReference>
<keyword evidence="9" id="KW-0805">Transcription regulation</keyword>
<evidence type="ECO:0000256" key="7">
    <source>
        <dbReference type="ARBA" id="ARBA00022763"/>
    </source>
</evidence>
<dbReference type="GO" id="GO:0005737">
    <property type="term" value="C:cytoplasm"/>
    <property type="evidence" value="ECO:0007669"/>
    <property type="project" value="TreeGrafter"/>
</dbReference>
<keyword evidence="4" id="KW-0489">Methyltransferase</keyword>
<keyword evidence="6" id="KW-0479">Metal-binding</keyword>
<dbReference type="Pfam" id="PF06029">
    <property type="entry name" value="AlkA_N"/>
    <property type="match status" value="1"/>
</dbReference>
<evidence type="ECO:0000256" key="6">
    <source>
        <dbReference type="ARBA" id="ARBA00022723"/>
    </source>
</evidence>
<evidence type="ECO:0000256" key="4">
    <source>
        <dbReference type="ARBA" id="ARBA00022603"/>
    </source>
</evidence>
<dbReference type="GO" id="GO:0032259">
    <property type="term" value="P:methylation"/>
    <property type="evidence" value="ECO:0007669"/>
    <property type="project" value="UniProtKB-KW"/>
</dbReference>
<dbReference type="SMART" id="SM00342">
    <property type="entry name" value="HTH_ARAC"/>
    <property type="match status" value="1"/>
</dbReference>
<dbReference type="Gene3D" id="3.30.310.20">
    <property type="entry name" value="DNA-3-methyladenine glycosylase AlkA, N-terminal domain"/>
    <property type="match status" value="1"/>
</dbReference>
<evidence type="ECO:0000313" key="15">
    <source>
        <dbReference type="EMBL" id="TQS46590.1"/>
    </source>
</evidence>
<dbReference type="PROSITE" id="PS01124">
    <property type="entry name" value="HTH_ARAC_FAMILY_2"/>
    <property type="match status" value="1"/>
</dbReference>
<dbReference type="EMBL" id="VIRS01000002">
    <property type="protein sequence ID" value="TQS46590.1"/>
    <property type="molecule type" value="Genomic_DNA"/>
</dbReference>
<keyword evidence="13" id="KW-0234">DNA repair</keyword>
<feature type="domain" description="HTH araC/xylS-type" evidence="14">
    <location>
        <begin position="117"/>
        <end position="215"/>
    </location>
</feature>
<evidence type="ECO:0000256" key="8">
    <source>
        <dbReference type="ARBA" id="ARBA00022833"/>
    </source>
</evidence>
<sequence length="508" mass="53357">MADSVSGRLCTGPIPASVGGLPGCRIVLVTALLDPDFCYRVARSRDARFDGQFVLAVTSTGIYCRPSCPAMTPKRANVRFYTTPATAQAAGFRACLRCLPDAAPGSPDWNLRADLVGRAMRLVSDGVVERDGVTGLAERLGYSARHLNRQLIAELGVGPLALARARRAQIARTLIETTGLSFAEVAFAAGFSSIRQFNDTIREVFAATPTELRSKRGRVESSGPGVISLRLAHRSPFDAGALWAFLALRAVPGVEEIDGDTYRRTVRLPHGVGVVALTPAAGHVRAELALADLRDLGTAVQRCRRLLDLDADPVAIDTALGSDPVLGPLVAAHPGLRVPGAVDGAEMAIRAVLGQQVSVAAARTVAGRLAAAYGEPVEPDGARVFPTAEALAELDPSTLPMPASRARSLVALCSALASGELVLDAGTDPAEAVSALEALPGIGPWTAGYLALRVTGAPDVFLASDLGVRRAAAALGLPESAPALDEWARRWRPWRSYAVLHLWNSLSS</sequence>